<dbReference type="EMBL" id="CP017641">
    <property type="protein sequence ID" value="APZ95484.1"/>
    <property type="molecule type" value="Genomic_DNA"/>
</dbReference>
<proteinExistence type="inferred from homology"/>
<evidence type="ECO:0000256" key="1">
    <source>
        <dbReference type="ARBA" id="ARBA00004141"/>
    </source>
</evidence>
<evidence type="ECO:0000313" key="8">
    <source>
        <dbReference type="EMBL" id="APZ95484.1"/>
    </source>
</evidence>
<accession>A0A1P8WN41</accession>
<evidence type="ECO:0000256" key="3">
    <source>
        <dbReference type="ARBA" id="ARBA00022448"/>
    </source>
</evidence>
<dbReference type="InterPro" id="IPR030802">
    <property type="entry name" value="Permease_MalE"/>
</dbReference>
<feature type="transmembrane region" description="Helical" evidence="7">
    <location>
        <begin position="266"/>
        <end position="284"/>
    </location>
</feature>
<dbReference type="PANTHER" id="PTHR30188:SF4">
    <property type="entry name" value="PROTEIN TRIGALACTOSYLDIACYLGLYCEROL 1, CHLOROPLASTIC"/>
    <property type="match status" value="1"/>
</dbReference>
<evidence type="ECO:0000313" key="9">
    <source>
        <dbReference type="Proteomes" id="UP000187735"/>
    </source>
</evidence>
<comment type="subcellular location">
    <subcellularLocation>
        <location evidence="1">Membrane</location>
        <topology evidence="1">Multi-pass membrane protein</topology>
    </subcellularLocation>
</comment>
<gene>
    <name evidence="8" type="primary">mlaE</name>
    <name evidence="8" type="ORF">Fuma_05142</name>
</gene>
<keyword evidence="9" id="KW-1185">Reference proteome</keyword>
<organism evidence="8 9">
    <name type="scientific">Fuerstiella marisgermanici</name>
    <dbReference type="NCBI Taxonomy" id="1891926"/>
    <lineage>
        <taxon>Bacteria</taxon>
        <taxon>Pseudomonadati</taxon>
        <taxon>Planctomycetota</taxon>
        <taxon>Planctomycetia</taxon>
        <taxon>Planctomycetales</taxon>
        <taxon>Planctomycetaceae</taxon>
        <taxon>Fuerstiella</taxon>
    </lineage>
</organism>
<dbReference type="InterPro" id="IPR003453">
    <property type="entry name" value="ABC_MlaE_roteobac"/>
</dbReference>
<dbReference type="OrthoDB" id="9810518at2"/>
<evidence type="ECO:0000256" key="2">
    <source>
        <dbReference type="ARBA" id="ARBA00007556"/>
    </source>
</evidence>
<keyword evidence="6 7" id="KW-0472">Membrane</keyword>
<name>A0A1P8WN41_9PLAN</name>
<evidence type="ECO:0000256" key="4">
    <source>
        <dbReference type="ARBA" id="ARBA00022692"/>
    </source>
</evidence>
<dbReference type="Proteomes" id="UP000187735">
    <property type="component" value="Chromosome"/>
</dbReference>
<evidence type="ECO:0000256" key="6">
    <source>
        <dbReference type="ARBA" id="ARBA00023136"/>
    </source>
</evidence>
<dbReference type="AlphaFoldDB" id="A0A1P8WN41"/>
<dbReference type="GO" id="GO:0043190">
    <property type="term" value="C:ATP-binding cassette (ABC) transporter complex"/>
    <property type="evidence" value="ECO:0007669"/>
    <property type="project" value="InterPro"/>
</dbReference>
<dbReference type="NCBIfam" id="TIGR00056">
    <property type="entry name" value="MlaE family lipid ABC transporter permease subunit"/>
    <property type="match status" value="1"/>
</dbReference>
<feature type="transmembrane region" description="Helical" evidence="7">
    <location>
        <begin position="59"/>
        <end position="79"/>
    </location>
</feature>
<dbReference type="STRING" id="1891926.Fuma_05142"/>
<dbReference type="PANTHER" id="PTHR30188">
    <property type="entry name" value="ABC TRANSPORTER PERMEASE PROTEIN-RELATED"/>
    <property type="match status" value="1"/>
</dbReference>
<dbReference type="Pfam" id="PF02405">
    <property type="entry name" value="MlaE"/>
    <property type="match status" value="1"/>
</dbReference>
<feature type="transmembrane region" description="Helical" evidence="7">
    <location>
        <begin position="242"/>
        <end position="260"/>
    </location>
</feature>
<evidence type="ECO:0000256" key="7">
    <source>
        <dbReference type="RuleBase" id="RU362044"/>
    </source>
</evidence>
<keyword evidence="3" id="KW-0813">Transport</keyword>
<keyword evidence="5 7" id="KW-1133">Transmembrane helix</keyword>
<reference evidence="8 9" key="1">
    <citation type="journal article" date="2016" name="Front. Microbiol.">
        <title>Fuerstia marisgermanicae gen. nov., sp. nov., an Unusual Member of the Phylum Planctomycetes from the German Wadden Sea.</title>
        <authorList>
            <person name="Kohn T."/>
            <person name="Heuer A."/>
            <person name="Jogler M."/>
            <person name="Vollmers J."/>
            <person name="Boedeker C."/>
            <person name="Bunk B."/>
            <person name="Rast P."/>
            <person name="Borchert D."/>
            <person name="Glockner I."/>
            <person name="Freese H.M."/>
            <person name="Klenk H.P."/>
            <person name="Overmann J."/>
            <person name="Kaster A.K."/>
            <person name="Rohde M."/>
            <person name="Wiegand S."/>
            <person name="Jogler C."/>
        </authorList>
    </citation>
    <scope>NUCLEOTIDE SEQUENCE [LARGE SCALE GENOMIC DNA]</scope>
    <source>
        <strain evidence="8 9">NH11</strain>
    </source>
</reference>
<dbReference type="KEGG" id="fmr:Fuma_05142"/>
<feature type="transmembrane region" description="Helical" evidence="7">
    <location>
        <begin position="202"/>
        <end position="221"/>
    </location>
</feature>
<comment type="similarity">
    <text evidence="2 7">Belongs to the MlaE permease family.</text>
</comment>
<keyword evidence="4 7" id="KW-0812">Transmembrane</keyword>
<dbReference type="RefSeq" id="WP_099091829.1">
    <property type="nucleotide sequence ID" value="NZ_CP017641.1"/>
</dbReference>
<sequence length="285" mass="30425">MNATATQNPISLIGRITQEFFCGFGGVTMFSLKMLAQLHKGLPRRHTIVPILYEIGVRSIPVILVTGTFIGMVLAVQTYQQFKMMHMESRLGAIITMTLVSELGPVLAATMLAGRVGSAMAAELGTMRVTEQIHAISALGANPLRYLVVPRFLACVALIPLLTAIADAVGIAAGWAFSCGVLGINSHHYWMYAEQFVTGWDVMAGLIKSVFFGCSIAIIACQQGFHCGAGAEGVGRAATQSFVLSFIAILGMDFLLTVVLNTTYYLIWPGAVSLATLLPFAGFAV</sequence>
<protein>
    <submittedName>
        <fullName evidence="8">Putative phospholipid ABC transporter permease protein MlaE</fullName>
    </submittedName>
</protein>
<feature type="transmembrane region" description="Helical" evidence="7">
    <location>
        <begin position="20"/>
        <end position="39"/>
    </location>
</feature>
<evidence type="ECO:0000256" key="5">
    <source>
        <dbReference type="ARBA" id="ARBA00022989"/>
    </source>
</evidence>
<dbReference type="GO" id="GO:0005548">
    <property type="term" value="F:phospholipid transporter activity"/>
    <property type="evidence" value="ECO:0007669"/>
    <property type="project" value="TreeGrafter"/>
</dbReference>